<reference evidence="1" key="1">
    <citation type="submission" date="2020-05" db="EMBL/GenBank/DDBJ databases">
        <title>Mycena genomes resolve the evolution of fungal bioluminescence.</title>
        <authorList>
            <person name="Tsai I.J."/>
        </authorList>
    </citation>
    <scope>NUCLEOTIDE SEQUENCE</scope>
    <source>
        <strain evidence="1">171206Taipei</strain>
    </source>
</reference>
<evidence type="ECO:0000313" key="2">
    <source>
        <dbReference type="Proteomes" id="UP000636479"/>
    </source>
</evidence>
<sequence>MGSVRQPSYDERSLALAQATLASPSITTTREVQPPAEKTALANVLYHNHPKLARHVPLLHHCGIKQPLDMYLLVAGDFFGTYTRFEGVFYLLRKNSVEELVAEYDGPSMSRVECLVLTNHVLKLVRQHSTREAWRQYFGASELQLPSYLVEFPLQSNTSSWHFKT</sequence>
<accession>A0A8H6S5S7</accession>
<dbReference type="RefSeq" id="XP_037215793.1">
    <property type="nucleotide sequence ID" value="XM_037367961.1"/>
</dbReference>
<evidence type="ECO:0000313" key="1">
    <source>
        <dbReference type="EMBL" id="KAF7293630.1"/>
    </source>
</evidence>
<dbReference type="Proteomes" id="UP000636479">
    <property type="component" value="Unassembled WGS sequence"/>
</dbReference>
<proteinExistence type="predicted"/>
<organism evidence="1 2">
    <name type="scientific">Mycena indigotica</name>
    <dbReference type="NCBI Taxonomy" id="2126181"/>
    <lineage>
        <taxon>Eukaryota</taxon>
        <taxon>Fungi</taxon>
        <taxon>Dikarya</taxon>
        <taxon>Basidiomycota</taxon>
        <taxon>Agaricomycotina</taxon>
        <taxon>Agaricomycetes</taxon>
        <taxon>Agaricomycetidae</taxon>
        <taxon>Agaricales</taxon>
        <taxon>Marasmiineae</taxon>
        <taxon>Mycenaceae</taxon>
        <taxon>Mycena</taxon>
    </lineage>
</organism>
<comment type="caution">
    <text evidence="1">The sequence shown here is derived from an EMBL/GenBank/DDBJ whole genome shotgun (WGS) entry which is preliminary data.</text>
</comment>
<dbReference type="AlphaFoldDB" id="A0A8H6S5S7"/>
<protein>
    <submittedName>
        <fullName evidence="1">Uncharacterized protein</fullName>
    </submittedName>
</protein>
<keyword evidence="2" id="KW-1185">Reference proteome</keyword>
<dbReference type="GeneID" id="59350477"/>
<name>A0A8H6S5S7_9AGAR</name>
<dbReference type="EMBL" id="JACAZF010000010">
    <property type="protein sequence ID" value="KAF7293630.1"/>
    <property type="molecule type" value="Genomic_DNA"/>
</dbReference>
<gene>
    <name evidence="1" type="ORF">MIND_01142400</name>
</gene>